<evidence type="ECO:0000256" key="1">
    <source>
        <dbReference type="ARBA" id="ARBA00022801"/>
    </source>
</evidence>
<name>A0ABS6WRR3_9HYPH</name>
<dbReference type="SFLD" id="SFLDS00003">
    <property type="entry name" value="Haloacid_Dehalogenase"/>
    <property type="match status" value="1"/>
</dbReference>
<dbReference type="Pfam" id="PF00702">
    <property type="entry name" value="Hydrolase"/>
    <property type="match status" value="1"/>
</dbReference>
<dbReference type="SFLD" id="SFLDG01129">
    <property type="entry name" value="C1.5:_HAD__Beta-PGM__Phosphata"/>
    <property type="match status" value="1"/>
</dbReference>
<dbReference type="SFLD" id="SFLDG01135">
    <property type="entry name" value="C1.5.6:_HAD__Beta-PGM__Phospha"/>
    <property type="match status" value="1"/>
</dbReference>
<dbReference type="SFLD" id="SFLDF00045">
    <property type="entry name" value="2-haloacid_dehalogenase"/>
    <property type="match status" value="1"/>
</dbReference>
<dbReference type="PANTHER" id="PTHR43316">
    <property type="entry name" value="HYDROLASE, HALOACID DELAHOGENASE-RELATED"/>
    <property type="match status" value="1"/>
</dbReference>
<dbReference type="Proteomes" id="UP001430804">
    <property type="component" value="Unassembled WGS sequence"/>
</dbReference>
<dbReference type="InterPro" id="IPR051540">
    <property type="entry name" value="S-2-haloacid_dehalogenase"/>
</dbReference>
<gene>
    <name evidence="2" type="ORF">KY465_15150</name>
</gene>
<organism evidence="2 3">
    <name type="scientific">Pseudohoeflea coraliihabitans</name>
    <dbReference type="NCBI Taxonomy" id="2860393"/>
    <lineage>
        <taxon>Bacteria</taxon>
        <taxon>Pseudomonadati</taxon>
        <taxon>Pseudomonadota</taxon>
        <taxon>Alphaproteobacteria</taxon>
        <taxon>Hyphomicrobiales</taxon>
        <taxon>Rhizobiaceae</taxon>
        <taxon>Pseudohoeflea</taxon>
    </lineage>
</organism>
<keyword evidence="3" id="KW-1185">Reference proteome</keyword>
<dbReference type="InterPro" id="IPR006439">
    <property type="entry name" value="HAD-SF_hydro_IA"/>
</dbReference>
<dbReference type="CDD" id="cd02588">
    <property type="entry name" value="HAD_L2-DEX"/>
    <property type="match status" value="1"/>
</dbReference>
<dbReference type="PANTHER" id="PTHR43316:SF3">
    <property type="entry name" value="HALOACID DEHALOGENASE, TYPE II (AFU_ORTHOLOGUE AFUA_2G07750)-RELATED"/>
    <property type="match status" value="1"/>
</dbReference>
<proteinExistence type="predicted"/>
<reference evidence="2" key="1">
    <citation type="submission" date="2021-07" db="EMBL/GenBank/DDBJ databases">
        <title>Pseudohoeflea marina sp. nov. a polyhydroxyalcanoate-producing bacterium.</title>
        <authorList>
            <person name="Zheng W."/>
            <person name="Yu S."/>
            <person name="Huang Y."/>
        </authorList>
    </citation>
    <scope>NUCLEOTIDE SEQUENCE</scope>
    <source>
        <strain evidence="2">DP4N28-3</strain>
    </source>
</reference>
<comment type="caution">
    <text evidence="2">The sequence shown here is derived from an EMBL/GenBank/DDBJ whole genome shotgun (WGS) entry which is preliminary data.</text>
</comment>
<dbReference type="InterPro" id="IPR006328">
    <property type="entry name" value="2-HAD"/>
</dbReference>
<evidence type="ECO:0000313" key="2">
    <source>
        <dbReference type="EMBL" id="MBW3098620.1"/>
    </source>
</evidence>
<evidence type="ECO:0000313" key="3">
    <source>
        <dbReference type="Proteomes" id="UP001430804"/>
    </source>
</evidence>
<accession>A0ABS6WRR3</accession>
<protein>
    <submittedName>
        <fullName evidence="2">Haloacid dehalogenase type II</fullName>
    </submittedName>
</protein>
<keyword evidence="1" id="KW-0378">Hydrolase</keyword>
<dbReference type="NCBIfam" id="TIGR01428">
    <property type="entry name" value="HAD_type_II"/>
    <property type="match status" value="1"/>
</dbReference>
<dbReference type="RefSeq" id="WP_219202925.1">
    <property type="nucleotide sequence ID" value="NZ_JAHWQX010000004.1"/>
</dbReference>
<dbReference type="EMBL" id="JAHWQX010000004">
    <property type="protein sequence ID" value="MBW3098620.1"/>
    <property type="molecule type" value="Genomic_DNA"/>
</dbReference>
<sequence length="219" mass="24373">MPHAAFVFDAYGTLFDVHAAVRRHAEALGSEGPLLSEIWRAKQLEYSWTRALMGAYRDFWSLTEEALDHAFERVPSADRSLRSQLLEAYWKLDCYAEVPAVLGALKNSGAKIAILSNGSPAMLDSAVKNAALDTIIDDVFSVDALQTFKTAQSVYELVTTQYRLYAEAVSFQSSNRWDIAGATRFGFRTVWINRGGMPDEYPDLKPQLILPDLSALTVT</sequence>
<dbReference type="NCBIfam" id="TIGR01493">
    <property type="entry name" value="HAD-SF-IA-v2"/>
    <property type="match status" value="1"/>
</dbReference>